<dbReference type="InterPro" id="IPR039420">
    <property type="entry name" value="WalR-like"/>
</dbReference>
<dbReference type="Proteomes" id="UP000028933">
    <property type="component" value="Chromosome"/>
</dbReference>
<keyword evidence="3" id="KW-0805">Transcription regulation</keyword>
<dbReference type="SMART" id="SM00448">
    <property type="entry name" value="REC"/>
    <property type="match status" value="1"/>
</dbReference>
<organism evidence="10 11">
    <name type="scientific">Elizabethkingia anophelis NUHP1</name>
    <dbReference type="NCBI Taxonomy" id="1338011"/>
    <lineage>
        <taxon>Bacteria</taxon>
        <taxon>Pseudomonadati</taxon>
        <taxon>Bacteroidota</taxon>
        <taxon>Flavobacteriia</taxon>
        <taxon>Flavobacteriales</taxon>
        <taxon>Weeksellaceae</taxon>
        <taxon>Elizabethkingia</taxon>
    </lineage>
</organism>
<protein>
    <submittedName>
        <fullName evidence="10">Two-component system response regulator</fullName>
    </submittedName>
</protein>
<evidence type="ECO:0000256" key="7">
    <source>
        <dbReference type="PROSITE-ProRule" id="PRU01091"/>
    </source>
</evidence>
<evidence type="ECO:0000256" key="2">
    <source>
        <dbReference type="ARBA" id="ARBA00023012"/>
    </source>
</evidence>
<reference evidence="10" key="2">
    <citation type="journal article" date="2015" name="Genome Biol. Evol.">
        <title>Complete Genome Sequence and Transcriptomic Analysis of the Novel Pathogen Elizabethkingia anophelis in Response to Oxidative Stress.</title>
        <authorList>
            <person name="Li Y."/>
            <person name="Liu Y."/>
            <person name="Chew S.C."/>
            <person name="Tay M."/>
            <person name="Salido M.M."/>
            <person name="Teo J."/>
            <person name="Lauro F.M."/>
            <person name="Givskov M."/>
            <person name="Yang L."/>
        </authorList>
    </citation>
    <scope>NUCLEOTIDE SEQUENCE</scope>
    <source>
        <strain evidence="10">NUHP1</strain>
    </source>
</reference>
<dbReference type="Gene3D" id="3.40.50.2300">
    <property type="match status" value="1"/>
</dbReference>
<keyword evidence="2" id="KW-0902">Two-component regulatory system</keyword>
<proteinExistence type="predicted"/>
<evidence type="ECO:0000313" key="10">
    <source>
        <dbReference type="EMBL" id="AIL46592.1"/>
    </source>
</evidence>
<evidence type="ECO:0000256" key="1">
    <source>
        <dbReference type="ARBA" id="ARBA00022553"/>
    </source>
</evidence>
<dbReference type="SUPFAM" id="SSF52172">
    <property type="entry name" value="CheY-like"/>
    <property type="match status" value="1"/>
</dbReference>
<evidence type="ECO:0000259" key="9">
    <source>
        <dbReference type="PROSITE" id="PS51755"/>
    </source>
</evidence>
<dbReference type="PANTHER" id="PTHR48111:SF22">
    <property type="entry name" value="REGULATOR OF RPOS"/>
    <property type="match status" value="1"/>
</dbReference>
<dbReference type="STRING" id="1338011.BD94_2817"/>
<dbReference type="Gene3D" id="1.10.10.10">
    <property type="entry name" value="Winged helix-like DNA-binding domain superfamily/Winged helix DNA-binding domain"/>
    <property type="match status" value="1"/>
</dbReference>
<dbReference type="InterPro" id="IPR001789">
    <property type="entry name" value="Sig_transdc_resp-reg_receiver"/>
</dbReference>
<dbReference type="HOGENOM" id="CLU_000445_30_1_10"/>
<dbReference type="GO" id="GO:0006355">
    <property type="term" value="P:regulation of DNA-templated transcription"/>
    <property type="evidence" value="ECO:0007669"/>
    <property type="project" value="InterPro"/>
</dbReference>
<feature type="DNA-binding region" description="OmpR/PhoB-type" evidence="7">
    <location>
        <begin position="150"/>
        <end position="248"/>
    </location>
</feature>
<evidence type="ECO:0000256" key="5">
    <source>
        <dbReference type="ARBA" id="ARBA00023163"/>
    </source>
</evidence>
<dbReference type="EMBL" id="CP007547">
    <property type="protein sequence ID" value="AIL46592.1"/>
    <property type="molecule type" value="Genomic_DNA"/>
</dbReference>
<dbReference type="GO" id="GO:0000976">
    <property type="term" value="F:transcription cis-regulatory region binding"/>
    <property type="evidence" value="ECO:0007669"/>
    <property type="project" value="TreeGrafter"/>
</dbReference>
<dbReference type="eggNOG" id="COG0745">
    <property type="taxonomic scope" value="Bacteria"/>
</dbReference>
<dbReference type="Pfam" id="PF00486">
    <property type="entry name" value="Trans_reg_C"/>
    <property type="match status" value="1"/>
</dbReference>
<dbReference type="GO" id="GO:0000156">
    <property type="term" value="F:phosphorelay response regulator activity"/>
    <property type="evidence" value="ECO:0007669"/>
    <property type="project" value="TreeGrafter"/>
</dbReference>
<evidence type="ECO:0000313" key="11">
    <source>
        <dbReference type="Proteomes" id="UP000028933"/>
    </source>
</evidence>
<dbReference type="CDD" id="cd17574">
    <property type="entry name" value="REC_OmpR"/>
    <property type="match status" value="1"/>
</dbReference>
<dbReference type="PANTHER" id="PTHR48111">
    <property type="entry name" value="REGULATOR OF RPOS"/>
    <property type="match status" value="1"/>
</dbReference>
<dbReference type="Pfam" id="PF00072">
    <property type="entry name" value="Response_reg"/>
    <property type="match status" value="1"/>
</dbReference>
<sequence length="255" mass="29355">MPLVSFCRFRDICNTGNTIPDLMAKILLIEDDDRLSRLISKGLQEADFEVSSAYDGMTGMKLATQKDFDLVVTDIVLPKKDGLDFCKEIKTLKPNLPVVMLTALGTTDDKLEGFDAGADDYLTKPFEMRELVARIKVLLKRFSQQQQQKVFILRYEGIEMNLEQKIVSRDKIPVKLTPKEFNLLKFMLENTEKVLSRSEIAEKVWETHFDTGTNFIDVYINYLRKKIDKDFAEKLIHTKAGMGFIMKKDYESDIS</sequence>
<dbReference type="GO" id="GO:0005829">
    <property type="term" value="C:cytosol"/>
    <property type="evidence" value="ECO:0007669"/>
    <property type="project" value="TreeGrafter"/>
</dbReference>
<dbReference type="InterPro" id="IPR001867">
    <property type="entry name" value="OmpR/PhoB-type_DNA-bd"/>
</dbReference>
<dbReference type="AlphaFoldDB" id="A0A077EGN9"/>
<evidence type="ECO:0000256" key="4">
    <source>
        <dbReference type="ARBA" id="ARBA00023125"/>
    </source>
</evidence>
<name>A0A077EGN9_9FLAO</name>
<feature type="domain" description="OmpR/PhoB-type" evidence="9">
    <location>
        <begin position="150"/>
        <end position="248"/>
    </location>
</feature>
<dbReference type="InterPro" id="IPR011006">
    <property type="entry name" value="CheY-like_superfamily"/>
</dbReference>
<dbReference type="InterPro" id="IPR036388">
    <property type="entry name" value="WH-like_DNA-bd_sf"/>
</dbReference>
<feature type="modified residue" description="4-aspartylphosphate" evidence="6">
    <location>
        <position position="74"/>
    </location>
</feature>
<dbReference type="Gene3D" id="6.10.250.690">
    <property type="match status" value="1"/>
</dbReference>
<keyword evidence="1 6" id="KW-0597">Phosphoprotein</keyword>
<evidence type="ECO:0000259" key="8">
    <source>
        <dbReference type="PROSITE" id="PS50110"/>
    </source>
</evidence>
<keyword evidence="5" id="KW-0804">Transcription</keyword>
<evidence type="ECO:0000256" key="3">
    <source>
        <dbReference type="ARBA" id="ARBA00023015"/>
    </source>
</evidence>
<reference evidence="10" key="1">
    <citation type="journal article" date="2013" name="Lancet">
        <title>First case of E anophelis outbreak in an intensive-care unit.</title>
        <authorList>
            <person name="Teo J."/>
            <person name="Tan S.Y."/>
            <person name="Tay M."/>
            <person name="Ding Y."/>
            <person name="Kjelleberg S."/>
            <person name="Givskov M."/>
            <person name="Lin R.T."/>
            <person name="Yang L."/>
        </authorList>
    </citation>
    <scope>NUCLEOTIDE SEQUENCE [LARGE SCALE GENOMIC DNA]</scope>
    <source>
        <strain evidence="10">NUHP1</strain>
    </source>
</reference>
<dbReference type="PROSITE" id="PS51755">
    <property type="entry name" value="OMPR_PHOB"/>
    <property type="match status" value="1"/>
</dbReference>
<dbReference type="FunFam" id="1.10.10.10:FF:000005">
    <property type="entry name" value="Two-component system response regulator"/>
    <property type="match status" value="1"/>
</dbReference>
<dbReference type="KEGG" id="eao:BD94_2817"/>
<feature type="domain" description="Response regulatory" evidence="8">
    <location>
        <begin position="25"/>
        <end position="139"/>
    </location>
</feature>
<keyword evidence="4 7" id="KW-0238">DNA-binding</keyword>
<evidence type="ECO:0000256" key="6">
    <source>
        <dbReference type="PROSITE-ProRule" id="PRU00169"/>
    </source>
</evidence>
<dbReference type="GO" id="GO:0032993">
    <property type="term" value="C:protein-DNA complex"/>
    <property type="evidence" value="ECO:0007669"/>
    <property type="project" value="TreeGrafter"/>
</dbReference>
<dbReference type="CDD" id="cd00383">
    <property type="entry name" value="trans_reg_C"/>
    <property type="match status" value="1"/>
</dbReference>
<dbReference type="PROSITE" id="PS50110">
    <property type="entry name" value="RESPONSE_REGULATORY"/>
    <property type="match status" value="1"/>
</dbReference>
<accession>A0A077EGN9</accession>
<dbReference type="SMART" id="SM00862">
    <property type="entry name" value="Trans_reg_C"/>
    <property type="match status" value="1"/>
</dbReference>
<gene>
    <name evidence="10" type="ORF">BD94_2817</name>
</gene>